<dbReference type="InterPro" id="IPR049244">
    <property type="entry name" value="DUF6879"/>
</dbReference>
<evidence type="ECO:0000259" key="1">
    <source>
        <dbReference type="Pfam" id="PF21806"/>
    </source>
</evidence>
<sequence>MLDRVRGIPGHRLGAAAYLDEFWPYFDRLGGRTLWKLERAQSFREPDVPSWVAMAQGDWERALTLVEEMRPAVTSNEGPDLRRLRIVDKPITPYLQWEMQILRIRVEAGEKIRVLPVDSIAYLESTAELPEVVILGSLTMYEVLYDDTGILIGARRVDDQAVLDACRAQLAELYDKGEALLSYFDREIATLPPPTVTT</sequence>
<comment type="caution">
    <text evidence="2">The sequence shown here is derived from an EMBL/GenBank/DDBJ whole genome shotgun (WGS) entry which is preliminary data.</text>
</comment>
<dbReference type="Pfam" id="PF21806">
    <property type="entry name" value="DUF6879"/>
    <property type="match status" value="1"/>
</dbReference>
<feature type="domain" description="DUF6879" evidence="1">
    <location>
        <begin position="20"/>
        <end position="184"/>
    </location>
</feature>
<name>A0ABP7HYA5_9ACTN</name>
<gene>
    <name evidence="2" type="ORF">GCM10022226_29370</name>
</gene>
<dbReference type="RefSeq" id="WP_344938999.1">
    <property type="nucleotide sequence ID" value="NZ_BAAAZR010000004.1"/>
</dbReference>
<evidence type="ECO:0000313" key="2">
    <source>
        <dbReference type="EMBL" id="GAA3807312.1"/>
    </source>
</evidence>
<dbReference type="EMBL" id="BAAAZR010000004">
    <property type="protein sequence ID" value="GAA3807312.1"/>
    <property type="molecule type" value="Genomic_DNA"/>
</dbReference>
<organism evidence="2 3">
    <name type="scientific">Sphaerisporangium flaviroseum</name>
    <dbReference type="NCBI Taxonomy" id="509199"/>
    <lineage>
        <taxon>Bacteria</taxon>
        <taxon>Bacillati</taxon>
        <taxon>Actinomycetota</taxon>
        <taxon>Actinomycetes</taxon>
        <taxon>Streptosporangiales</taxon>
        <taxon>Streptosporangiaceae</taxon>
        <taxon>Sphaerisporangium</taxon>
    </lineage>
</organism>
<evidence type="ECO:0000313" key="3">
    <source>
        <dbReference type="Proteomes" id="UP001500888"/>
    </source>
</evidence>
<dbReference type="Proteomes" id="UP001500888">
    <property type="component" value="Unassembled WGS sequence"/>
</dbReference>
<accession>A0ABP7HYA5</accession>
<proteinExistence type="predicted"/>
<keyword evidence="3" id="KW-1185">Reference proteome</keyword>
<protein>
    <recommendedName>
        <fullName evidence="1">DUF6879 domain-containing protein</fullName>
    </recommendedName>
</protein>
<reference evidence="3" key="1">
    <citation type="journal article" date="2019" name="Int. J. Syst. Evol. Microbiol.">
        <title>The Global Catalogue of Microorganisms (GCM) 10K type strain sequencing project: providing services to taxonomists for standard genome sequencing and annotation.</title>
        <authorList>
            <consortium name="The Broad Institute Genomics Platform"/>
            <consortium name="The Broad Institute Genome Sequencing Center for Infectious Disease"/>
            <person name="Wu L."/>
            <person name="Ma J."/>
        </authorList>
    </citation>
    <scope>NUCLEOTIDE SEQUENCE [LARGE SCALE GENOMIC DNA]</scope>
    <source>
        <strain evidence="3">JCM 16908</strain>
    </source>
</reference>